<evidence type="ECO:0000256" key="2">
    <source>
        <dbReference type="ARBA" id="ARBA00022737"/>
    </source>
</evidence>
<dbReference type="WBParaSite" id="PgR001X_g243_t02">
    <property type="protein sequence ID" value="PgR001X_g243_t02"/>
    <property type="gene ID" value="PgR001X_g243"/>
</dbReference>
<dbReference type="PROSITE" id="PS00018">
    <property type="entry name" value="EF_HAND_1"/>
    <property type="match status" value="1"/>
</dbReference>
<dbReference type="GO" id="GO:0005509">
    <property type="term" value="F:calcium ion binding"/>
    <property type="evidence" value="ECO:0007669"/>
    <property type="project" value="InterPro"/>
</dbReference>
<dbReference type="Gene3D" id="1.10.238.10">
    <property type="entry name" value="EF-hand"/>
    <property type="match status" value="1"/>
</dbReference>
<organism evidence="5 6">
    <name type="scientific">Parascaris univalens</name>
    <name type="common">Nematode worm</name>
    <dbReference type="NCBI Taxonomy" id="6257"/>
    <lineage>
        <taxon>Eukaryota</taxon>
        <taxon>Metazoa</taxon>
        <taxon>Ecdysozoa</taxon>
        <taxon>Nematoda</taxon>
        <taxon>Chromadorea</taxon>
        <taxon>Rhabditida</taxon>
        <taxon>Spirurina</taxon>
        <taxon>Ascaridomorpha</taxon>
        <taxon>Ascaridoidea</taxon>
        <taxon>Ascarididae</taxon>
        <taxon>Parascaris</taxon>
    </lineage>
</organism>
<dbReference type="AlphaFoldDB" id="A0A915A5H9"/>
<dbReference type="InterPro" id="IPR011992">
    <property type="entry name" value="EF-hand-dom_pair"/>
</dbReference>
<keyword evidence="5" id="KW-1185">Reference proteome</keyword>
<dbReference type="PANTHER" id="PTHR23055">
    <property type="entry name" value="CALCIUM BINDING PROTEINS"/>
    <property type="match status" value="1"/>
</dbReference>
<evidence type="ECO:0000256" key="1">
    <source>
        <dbReference type="ARBA" id="ARBA00022723"/>
    </source>
</evidence>
<evidence type="ECO:0000259" key="4">
    <source>
        <dbReference type="PROSITE" id="PS50222"/>
    </source>
</evidence>
<dbReference type="InterPro" id="IPR018247">
    <property type="entry name" value="EF_Hand_1_Ca_BS"/>
</dbReference>
<proteinExistence type="predicted"/>
<dbReference type="PROSITE" id="PS50222">
    <property type="entry name" value="EF_HAND_2"/>
    <property type="match status" value="1"/>
</dbReference>
<keyword evidence="3" id="KW-0106">Calcium</keyword>
<keyword evidence="2" id="KW-0677">Repeat</keyword>
<dbReference type="PANTHER" id="PTHR23055:SF111">
    <property type="entry name" value="EF-HAND DOMAIN-CONTAINING PROTEIN"/>
    <property type="match status" value="1"/>
</dbReference>
<dbReference type="InterPro" id="IPR002048">
    <property type="entry name" value="EF_hand_dom"/>
</dbReference>
<sequence>MGSSASTNSRRKATFPVVRLSSLRRKGKIKKTPSERHRNLERQFGRTPKWGVSNRFLRSLYWACRGFQYWLCFYDEDVDIDVEDLLSNPFNTQPPSLEQLRSQTGFQKEWIMFLYRNFKQRCSNGRMNLSQWRQIFRPIFPNASDYGFADRIFDTIAGNRAQRSITFEDLVLCLHDLICSKETSADSASTSAQSSNVGQFIFRMMQPDERGLISVPAFTNYVECVFNLNAITSPSTSREGVFGQMQIASTTSHSNPQPTSTPSLRNYAVKQFKLLDADCDGFLTQNDIERALANRSRDGLTLLMAAQVQSH</sequence>
<evidence type="ECO:0000256" key="3">
    <source>
        <dbReference type="ARBA" id="ARBA00022837"/>
    </source>
</evidence>
<dbReference type="InterPro" id="IPR028846">
    <property type="entry name" value="Recoverin"/>
</dbReference>
<dbReference type="SUPFAM" id="SSF47473">
    <property type="entry name" value="EF-hand"/>
    <property type="match status" value="1"/>
</dbReference>
<reference evidence="6" key="1">
    <citation type="submission" date="2022-11" db="UniProtKB">
        <authorList>
            <consortium name="WormBaseParasite"/>
        </authorList>
    </citation>
    <scope>IDENTIFICATION</scope>
</reference>
<evidence type="ECO:0000313" key="6">
    <source>
        <dbReference type="WBParaSite" id="PgR001X_g243_t02"/>
    </source>
</evidence>
<feature type="domain" description="EF-hand" evidence="4">
    <location>
        <begin position="263"/>
        <end position="298"/>
    </location>
</feature>
<name>A0A915A5H9_PARUN</name>
<keyword evidence="1" id="KW-0479">Metal-binding</keyword>
<dbReference type="Proteomes" id="UP000887569">
    <property type="component" value="Unplaced"/>
</dbReference>
<evidence type="ECO:0000313" key="5">
    <source>
        <dbReference type="Proteomes" id="UP000887569"/>
    </source>
</evidence>
<accession>A0A915A5H9</accession>
<protein>
    <submittedName>
        <fullName evidence="6">EF-hand domain-containing protein</fullName>
    </submittedName>
</protein>